<dbReference type="OrthoDB" id="9814042at2"/>
<feature type="chain" id="PRO_5021015997" evidence="3">
    <location>
        <begin position="27"/>
        <end position="267"/>
    </location>
</feature>
<feature type="region of interest" description="Disordered" evidence="2">
    <location>
        <begin position="26"/>
        <end position="48"/>
    </location>
</feature>
<protein>
    <submittedName>
        <fullName evidence="4">Type IV pilus assembly protein PilF</fullName>
    </submittedName>
</protein>
<evidence type="ECO:0000313" key="4">
    <source>
        <dbReference type="EMBL" id="TDN50384.1"/>
    </source>
</evidence>
<keyword evidence="5" id="KW-1185">Reference proteome</keyword>
<dbReference type="NCBIfam" id="TIGR02521">
    <property type="entry name" value="type_IV_pilW"/>
    <property type="match status" value="1"/>
</dbReference>
<sequence>MTRFAAIVSIAAVALLAGCATGPGQMGDSAAAPSRPMADTTPANQGEARARAHVELGLAYIEIARYDVALDEAKTALSDSPGYGPAYHLMGLIYMLLDERTQAQDNFERALRAAPGDPDFSNSYGWFLCQQGRESEGLAYFNRAARNPYYRYPTRPYTNAGLCLLRLKNDSAAEAQFASAVEADPTNGRAMYELAGIAYRRGDYELARTRLIRLHQALEPTAASAWLGLRTERRLGHRDAEASYAAQLRSRFADSPEYQLMLQGKYE</sequence>
<evidence type="ECO:0000256" key="1">
    <source>
        <dbReference type="PROSITE-ProRule" id="PRU00339"/>
    </source>
</evidence>
<feature type="repeat" description="TPR" evidence="1">
    <location>
        <begin position="84"/>
        <end position="117"/>
    </location>
</feature>
<dbReference type="PANTHER" id="PTHR12558:SF13">
    <property type="entry name" value="CELL DIVISION CYCLE PROTEIN 27 HOMOLOG"/>
    <property type="match status" value="1"/>
</dbReference>
<gene>
    <name evidence="4" type="ORF">C7389_10977</name>
</gene>
<dbReference type="InterPro" id="IPR011990">
    <property type="entry name" value="TPR-like_helical_dom_sf"/>
</dbReference>
<keyword evidence="1" id="KW-0802">TPR repeat</keyword>
<evidence type="ECO:0000256" key="2">
    <source>
        <dbReference type="SAM" id="MobiDB-lite"/>
    </source>
</evidence>
<dbReference type="Pfam" id="PF13432">
    <property type="entry name" value="TPR_16"/>
    <property type="match status" value="2"/>
</dbReference>
<evidence type="ECO:0000313" key="5">
    <source>
        <dbReference type="Proteomes" id="UP000295129"/>
    </source>
</evidence>
<dbReference type="Proteomes" id="UP000295129">
    <property type="component" value="Unassembled WGS sequence"/>
</dbReference>
<keyword evidence="3" id="KW-0732">Signal</keyword>
<dbReference type="AlphaFoldDB" id="A0A4R6DZN1"/>
<dbReference type="SMART" id="SM00028">
    <property type="entry name" value="TPR"/>
    <property type="match status" value="3"/>
</dbReference>
<dbReference type="RefSeq" id="WP_133591594.1">
    <property type="nucleotide sequence ID" value="NZ_SNVV01000009.1"/>
</dbReference>
<dbReference type="Gene3D" id="1.25.40.10">
    <property type="entry name" value="Tetratricopeptide repeat domain"/>
    <property type="match status" value="1"/>
</dbReference>
<name>A0A4R6DZN1_9RHOO</name>
<dbReference type="EMBL" id="SNVV01000009">
    <property type="protein sequence ID" value="TDN50384.1"/>
    <property type="molecule type" value="Genomic_DNA"/>
</dbReference>
<dbReference type="PROSITE" id="PS50005">
    <property type="entry name" value="TPR"/>
    <property type="match status" value="3"/>
</dbReference>
<dbReference type="PROSITE" id="PS51257">
    <property type="entry name" value="PROKAR_LIPOPROTEIN"/>
    <property type="match status" value="1"/>
</dbReference>
<dbReference type="PANTHER" id="PTHR12558">
    <property type="entry name" value="CELL DIVISION CYCLE 16,23,27"/>
    <property type="match status" value="1"/>
</dbReference>
<feature type="repeat" description="TPR" evidence="1">
    <location>
        <begin position="154"/>
        <end position="187"/>
    </location>
</feature>
<evidence type="ECO:0000256" key="3">
    <source>
        <dbReference type="SAM" id="SignalP"/>
    </source>
</evidence>
<dbReference type="InterPro" id="IPR019734">
    <property type="entry name" value="TPR_rpt"/>
</dbReference>
<reference evidence="4 5" key="1">
    <citation type="submission" date="2019-03" db="EMBL/GenBank/DDBJ databases">
        <title>Genomic Encyclopedia of Type Strains, Phase IV (KMG-IV): sequencing the most valuable type-strain genomes for metagenomic binning, comparative biology and taxonomic classification.</title>
        <authorList>
            <person name="Goeker M."/>
        </authorList>
    </citation>
    <scope>NUCLEOTIDE SEQUENCE [LARGE SCALE GENOMIC DNA]</scope>
    <source>
        <strain evidence="4 5">DSM 12121</strain>
    </source>
</reference>
<accession>A0A4R6DZN1</accession>
<comment type="caution">
    <text evidence="4">The sequence shown here is derived from an EMBL/GenBank/DDBJ whole genome shotgun (WGS) entry which is preliminary data.</text>
</comment>
<dbReference type="InterPro" id="IPR013360">
    <property type="entry name" value="Pilus_4_PilW"/>
</dbReference>
<feature type="repeat" description="TPR" evidence="1">
    <location>
        <begin position="50"/>
        <end position="83"/>
    </location>
</feature>
<organism evidence="4 5">
    <name type="scientific">Azoarcus indigens</name>
    <dbReference type="NCBI Taxonomy" id="29545"/>
    <lineage>
        <taxon>Bacteria</taxon>
        <taxon>Pseudomonadati</taxon>
        <taxon>Pseudomonadota</taxon>
        <taxon>Betaproteobacteria</taxon>
        <taxon>Rhodocyclales</taxon>
        <taxon>Zoogloeaceae</taxon>
        <taxon>Azoarcus</taxon>
    </lineage>
</organism>
<dbReference type="SUPFAM" id="SSF48452">
    <property type="entry name" value="TPR-like"/>
    <property type="match status" value="1"/>
</dbReference>
<feature type="signal peptide" evidence="3">
    <location>
        <begin position="1"/>
        <end position="26"/>
    </location>
</feature>
<proteinExistence type="predicted"/>